<proteinExistence type="predicted"/>
<keyword evidence="2" id="KW-0081">Bacteriolytic enzyme</keyword>
<reference evidence="6" key="1">
    <citation type="submission" date="2016-10" db="EMBL/GenBank/DDBJ databases">
        <authorList>
            <person name="Varghese N."/>
            <person name="Submissions S."/>
        </authorList>
    </citation>
    <scope>NUCLEOTIDE SEQUENCE [LARGE SCALE GENOMIC DNA]</scope>
    <source>
        <strain evidence="6">8N4</strain>
    </source>
</reference>
<dbReference type="InterPro" id="IPR031922">
    <property type="entry name" value="Pesticin_C"/>
</dbReference>
<organism evidence="5 6">
    <name type="scientific">Rosenbergiella nectarea</name>
    <dbReference type="NCBI Taxonomy" id="988801"/>
    <lineage>
        <taxon>Bacteria</taxon>
        <taxon>Pseudomonadati</taxon>
        <taxon>Pseudomonadota</taxon>
        <taxon>Gammaproteobacteria</taxon>
        <taxon>Enterobacterales</taxon>
        <taxon>Erwiniaceae</taxon>
        <taxon>Rosenbergiella</taxon>
    </lineage>
</organism>
<dbReference type="AlphaFoldDB" id="A0A1H9E0J3"/>
<dbReference type="Pfam" id="PF16754">
    <property type="entry name" value="Pesticin"/>
    <property type="match status" value="1"/>
</dbReference>
<feature type="region of interest" description="Disordered" evidence="3">
    <location>
        <begin position="22"/>
        <end position="41"/>
    </location>
</feature>
<dbReference type="EMBL" id="FOGC01000001">
    <property type="protein sequence ID" value="SEQ18703.1"/>
    <property type="molecule type" value="Genomic_DNA"/>
</dbReference>
<dbReference type="GO" id="GO:0031640">
    <property type="term" value="P:killing of cells of another organism"/>
    <property type="evidence" value="ECO:0007669"/>
    <property type="project" value="UniProtKB-KW"/>
</dbReference>
<dbReference type="Gene3D" id="1.10.530.40">
    <property type="match status" value="1"/>
</dbReference>
<evidence type="ECO:0000313" key="6">
    <source>
        <dbReference type="Proteomes" id="UP000242515"/>
    </source>
</evidence>
<dbReference type="GO" id="GO:0003796">
    <property type="term" value="F:lysozyme activity"/>
    <property type="evidence" value="ECO:0007669"/>
    <property type="project" value="InterPro"/>
</dbReference>
<evidence type="ECO:0000313" key="5">
    <source>
        <dbReference type="EMBL" id="SEQ18703.1"/>
    </source>
</evidence>
<dbReference type="STRING" id="988801.SAMN05216522_101462"/>
<dbReference type="CDD" id="cd16903">
    <property type="entry name" value="pesticin_lyz-like"/>
    <property type="match status" value="1"/>
</dbReference>
<evidence type="ECO:0000256" key="1">
    <source>
        <dbReference type="ARBA" id="ARBA00022529"/>
    </source>
</evidence>
<dbReference type="InterPro" id="IPR023347">
    <property type="entry name" value="Lysozyme_dom_sf"/>
</dbReference>
<accession>A0A1H9E0J3</accession>
<feature type="domain" description="Pesticin C-terminal" evidence="4">
    <location>
        <begin position="27"/>
        <end position="108"/>
    </location>
</feature>
<dbReference type="Proteomes" id="UP000242515">
    <property type="component" value="Unassembled WGS sequence"/>
</dbReference>
<sequence length="215" mass="24627">MLEPKKGTLTFRAEGNNVKSSRDYSKKIHWPGNSSSCQKDNSGVTIGRGFDLGDRNETSALIALKQAGIENRKAEAISKGAKKKGCLAYNFVLENRDSIEEITDIQQLKLFEITYNELEKDVERISKLPKNIHDYHPNPNTPPDLAWENIPDKIKNILIDLRYRGDYTPKAREHIQRMAYAGDIEGSGKAISNRSNWIKVPNDRFNRRVEYYEKN</sequence>
<dbReference type="OrthoDB" id="932638at2"/>
<dbReference type="GO" id="GO:0042742">
    <property type="term" value="P:defense response to bacterium"/>
    <property type="evidence" value="ECO:0007669"/>
    <property type="project" value="UniProtKB-KW"/>
</dbReference>
<protein>
    <recommendedName>
        <fullName evidence="4">Pesticin C-terminal domain-containing protein</fullName>
    </recommendedName>
</protein>
<feature type="compositionally biased region" description="Polar residues" evidence="3">
    <location>
        <begin position="32"/>
        <end position="41"/>
    </location>
</feature>
<gene>
    <name evidence="5" type="ORF">SAMN05216522_101462</name>
</gene>
<evidence type="ECO:0000256" key="3">
    <source>
        <dbReference type="SAM" id="MobiDB-lite"/>
    </source>
</evidence>
<evidence type="ECO:0000259" key="4">
    <source>
        <dbReference type="Pfam" id="PF16754"/>
    </source>
</evidence>
<evidence type="ECO:0000256" key="2">
    <source>
        <dbReference type="ARBA" id="ARBA00022638"/>
    </source>
</evidence>
<keyword evidence="1" id="KW-0929">Antimicrobial</keyword>
<dbReference type="RefSeq" id="WP_092672096.1">
    <property type="nucleotide sequence ID" value="NZ_FOGC01000001.1"/>
</dbReference>
<keyword evidence="6" id="KW-1185">Reference proteome</keyword>
<name>A0A1H9E0J3_9GAMM</name>